<organism evidence="2 3">
    <name type="scientific">Trichomonas vaginalis (strain ATCC PRA-98 / G3)</name>
    <dbReference type="NCBI Taxonomy" id="412133"/>
    <lineage>
        <taxon>Eukaryota</taxon>
        <taxon>Metamonada</taxon>
        <taxon>Parabasalia</taxon>
        <taxon>Trichomonadida</taxon>
        <taxon>Trichomonadidae</taxon>
        <taxon>Trichomonas</taxon>
    </lineage>
</organism>
<evidence type="ECO:0000313" key="3">
    <source>
        <dbReference type="Proteomes" id="UP000001542"/>
    </source>
</evidence>
<dbReference type="VEuPathDB" id="TrichDB:TVAGG3_0413640"/>
<dbReference type="SMR" id="A2EY64"/>
<dbReference type="KEGG" id="tva:4760248"/>
<protein>
    <recommendedName>
        <fullName evidence="1">Glycosyltransferase 61 catalytic domain-containing protein</fullName>
    </recommendedName>
</protein>
<dbReference type="GO" id="GO:0016757">
    <property type="term" value="F:glycosyltransferase activity"/>
    <property type="evidence" value="ECO:0000318"/>
    <property type="project" value="GO_Central"/>
</dbReference>
<dbReference type="Proteomes" id="UP000001542">
    <property type="component" value="Unassembled WGS sequence"/>
</dbReference>
<feature type="domain" description="Glycosyltransferase 61 catalytic" evidence="1">
    <location>
        <begin position="22"/>
        <end position="160"/>
    </location>
</feature>
<dbReference type="AlphaFoldDB" id="A2EY64"/>
<accession>A2EY64</accession>
<keyword evidence="3" id="KW-1185">Reference proteome</keyword>
<proteinExistence type="predicted"/>
<name>A2EY64_TRIV3</name>
<gene>
    <name evidence="2" type="ORF">TVAG_206860</name>
</gene>
<dbReference type="InterPro" id="IPR049625">
    <property type="entry name" value="Glyco_transf_61_cat"/>
</dbReference>
<dbReference type="Pfam" id="PF04577">
    <property type="entry name" value="Glyco_transf_61"/>
    <property type="match status" value="1"/>
</dbReference>
<reference evidence="2" key="1">
    <citation type="submission" date="2006-10" db="EMBL/GenBank/DDBJ databases">
        <authorList>
            <person name="Amadeo P."/>
            <person name="Zhao Q."/>
            <person name="Wortman J."/>
            <person name="Fraser-Liggett C."/>
            <person name="Carlton J."/>
        </authorList>
    </citation>
    <scope>NUCLEOTIDE SEQUENCE</scope>
    <source>
        <strain evidence="2">G3</strain>
    </source>
</reference>
<evidence type="ECO:0000259" key="1">
    <source>
        <dbReference type="Pfam" id="PF04577"/>
    </source>
</evidence>
<reference evidence="2" key="2">
    <citation type="journal article" date="2007" name="Science">
        <title>Draft genome sequence of the sexually transmitted pathogen Trichomonas vaginalis.</title>
        <authorList>
            <person name="Carlton J.M."/>
            <person name="Hirt R.P."/>
            <person name="Silva J.C."/>
            <person name="Delcher A.L."/>
            <person name="Schatz M."/>
            <person name="Zhao Q."/>
            <person name="Wortman J.R."/>
            <person name="Bidwell S.L."/>
            <person name="Alsmark U.C.M."/>
            <person name="Besteiro S."/>
            <person name="Sicheritz-Ponten T."/>
            <person name="Noel C.J."/>
            <person name="Dacks J.B."/>
            <person name="Foster P.G."/>
            <person name="Simillion C."/>
            <person name="Van de Peer Y."/>
            <person name="Miranda-Saavedra D."/>
            <person name="Barton G.J."/>
            <person name="Westrop G.D."/>
            <person name="Mueller S."/>
            <person name="Dessi D."/>
            <person name="Fiori P.L."/>
            <person name="Ren Q."/>
            <person name="Paulsen I."/>
            <person name="Zhang H."/>
            <person name="Bastida-Corcuera F.D."/>
            <person name="Simoes-Barbosa A."/>
            <person name="Brown M.T."/>
            <person name="Hayes R.D."/>
            <person name="Mukherjee M."/>
            <person name="Okumura C.Y."/>
            <person name="Schneider R."/>
            <person name="Smith A.J."/>
            <person name="Vanacova S."/>
            <person name="Villalvazo M."/>
            <person name="Haas B.J."/>
            <person name="Pertea M."/>
            <person name="Feldblyum T.V."/>
            <person name="Utterback T.R."/>
            <person name="Shu C.L."/>
            <person name="Osoegawa K."/>
            <person name="de Jong P.J."/>
            <person name="Hrdy I."/>
            <person name="Horvathova L."/>
            <person name="Zubacova Z."/>
            <person name="Dolezal P."/>
            <person name="Malik S.B."/>
            <person name="Logsdon J.M. Jr."/>
            <person name="Henze K."/>
            <person name="Gupta A."/>
            <person name="Wang C.C."/>
            <person name="Dunne R.L."/>
            <person name="Upcroft J.A."/>
            <person name="Upcroft P."/>
            <person name="White O."/>
            <person name="Salzberg S.L."/>
            <person name="Tang P."/>
            <person name="Chiu C.-H."/>
            <person name="Lee Y.-S."/>
            <person name="Embley T.M."/>
            <person name="Coombs G.H."/>
            <person name="Mottram J.C."/>
            <person name="Tachezy J."/>
            <person name="Fraser-Liggett C.M."/>
            <person name="Johnson P.J."/>
        </authorList>
    </citation>
    <scope>NUCLEOTIDE SEQUENCE [LARGE SCALE GENOMIC DNA]</scope>
    <source>
        <strain evidence="2">G3</strain>
    </source>
</reference>
<evidence type="ECO:0000313" key="2">
    <source>
        <dbReference type="EMBL" id="EAY02410.1"/>
    </source>
</evidence>
<dbReference type="InParanoid" id="A2EY64"/>
<sequence>MPDDIIQKSYILGSAEKRLVDEYLTPLGLREKFINVSDNEWVYTSNLYITANPYPHCSHLGPLYKKLGDKLKNYFNISNLPARRYILSNRKSYMRQIHNFDNLSKAIQDAFPSNKYEKVIDERLTIGETAKLYGDAKFLYLVVGSNCFKSLVLNEKAVVVLVGTGAYDDSAINAIGSNGNKIVYYVEPSISHKDYSYNVLNITLAIKACSIANYYINNSRFPTDPAGSLIL</sequence>
<dbReference type="VEuPathDB" id="TrichDB:TVAG_206860"/>
<dbReference type="EMBL" id="DS113537">
    <property type="protein sequence ID" value="EAY02410.1"/>
    <property type="molecule type" value="Genomic_DNA"/>
</dbReference>
<dbReference type="RefSeq" id="XP_001330663.1">
    <property type="nucleotide sequence ID" value="XM_001330627.1"/>
</dbReference>